<feature type="domain" description="EthD" evidence="1">
    <location>
        <begin position="10"/>
        <end position="88"/>
    </location>
</feature>
<dbReference type="HOGENOM" id="CLU_115019_4_1_11"/>
<dbReference type="PANTHER" id="PTHR40260:SF2">
    <property type="entry name" value="BLR8190 PROTEIN"/>
    <property type="match status" value="1"/>
</dbReference>
<dbReference type="AlphaFoldDB" id="Q0S019"/>
<dbReference type="SUPFAM" id="SSF54909">
    <property type="entry name" value="Dimeric alpha+beta barrel"/>
    <property type="match status" value="1"/>
</dbReference>
<dbReference type="Proteomes" id="UP000008710">
    <property type="component" value="Plasmid pRHL1"/>
</dbReference>
<dbReference type="GO" id="GO:0016491">
    <property type="term" value="F:oxidoreductase activity"/>
    <property type="evidence" value="ECO:0007669"/>
    <property type="project" value="InterPro"/>
</dbReference>
<dbReference type="NCBIfam" id="TIGR02118">
    <property type="entry name" value="EthD family reductase"/>
    <property type="match status" value="1"/>
</dbReference>
<dbReference type="PATRIC" id="fig|101510.16.peg.7414"/>
<name>Q0S019_RHOJR</name>
<evidence type="ECO:0000313" key="3">
    <source>
        <dbReference type="Proteomes" id="UP000008710"/>
    </source>
</evidence>
<dbReference type="InterPro" id="IPR009799">
    <property type="entry name" value="EthD_dom"/>
</dbReference>
<sequence>MHTLMVLYGQPTDPEKFREYYQHTHLPIARKLPGVRATRHSIDVAAAEGESPFVAVFEADFDSAEAMAAALSSPEGAAAVADVPNFATGGVQIVHFAATLS</sequence>
<keyword evidence="2" id="KW-0614">Plasmid</keyword>
<geneLocation type="plasmid" evidence="2 3">
    <name>pRHL1</name>
</geneLocation>
<dbReference type="KEGG" id="rha:RHA1_ro08070"/>
<dbReference type="EMBL" id="CP000432">
    <property type="protein sequence ID" value="ABG99117.1"/>
    <property type="molecule type" value="Genomic_DNA"/>
</dbReference>
<evidence type="ECO:0000313" key="2">
    <source>
        <dbReference type="EMBL" id="ABG99117.1"/>
    </source>
</evidence>
<dbReference type="Pfam" id="PF07110">
    <property type="entry name" value="EthD"/>
    <property type="match status" value="1"/>
</dbReference>
<dbReference type="RefSeq" id="WP_011599012.1">
    <property type="nucleotide sequence ID" value="NC_008269.1"/>
</dbReference>
<dbReference type="InterPro" id="IPR011008">
    <property type="entry name" value="Dimeric_a/b-barrel"/>
</dbReference>
<reference evidence="3" key="1">
    <citation type="journal article" date="2006" name="Proc. Natl. Acad. Sci. U.S.A.">
        <title>The complete genome of Rhodococcus sp. RHA1 provides insights into a catabolic powerhouse.</title>
        <authorList>
            <person name="McLeod M.P."/>
            <person name="Warren R.L."/>
            <person name="Hsiao W.W.L."/>
            <person name="Araki N."/>
            <person name="Myhre M."/>
            <person name="Fernandes C."/>
            <person name="Miyazawa D."/>
            <person name="Wong W."/>
            <person name="Lillquist A.L."/>
            <person name="Wang D."/>
            <person name="Dosanjh M."/>
            <person name="Hara H."/>
            <person name="Petrescu A."/>
            <person name="Morin R.D."/>
            <person name="Yang G."/>
            <person name="Stott J.M."/>
            <person name="Schein J.E."/>
            <person name="Shin H."/>
            <person name="Smailus D."/>
            <person name="Siddiqui A.S."/>
            <person name="Marra M.A."/>
            <person name="Jones S.J.M."/>
            <person name="Holt R."/>
            <person name="Brinkman F.S.L."/>
            <person name="Miyauchi K."/>
            <person name="Fukuda M."/>
            <person name="Davies J.E."/>
            <person name="Mohn W.W."/>
            <person name="Eltis L.D."/>
        </authorList>
    </citation>
    <scope>NUCLEOTIDE SEQUENCE [LARGE SCALE GENOMIC DNA]</scope>
    <source>
        <strain evidence="3">RHA1</strain>
    </source>
</reference>
<evidence type="ECO:0000259" key="1">
    <source>
        <dbReference type="Pfam" id="PF07110"/>
    </source>
</evidence>
<organism evidence="2 3">
    <name type="scientific">Rhodococcus jostii (strain RHA1)</name>
    <dbReference type="NCBI Taxonomy" id="101510"/>
    <lineage>
        <taxon>Bacteria</taxon>
        <taxon>Bacillati</taxon>
        <taxon>Actinomycetota</taxon>
        <taxon>Actinomycetes</taxon>
        <taxon>Mycobacteriales</taxon>
        <taxon>Nocardiaceae</taxon>
        <taxon>Rhodococcus</taxon>
    </lineage>
</organism>
<accession>Q0S019</accession>
<dbReference type="PANTHER" id="PTHR40260">
    <property type="entry name" value="BLR8190 PROTEIN"/>
    <property type="match status" value="1"/>
</dbReference>
<gene>
    <name evidence="2" type="ordered locus">RHA1_ro08070</name>
</gene>
<dbReference type="Gene3D" id="3.30.70.100">
    <property type="match status" value="1"/>
</dbReference>
<dbReference type="OrthoDB" id="5294870at2"/>
<proteinExistence type="predicted"/>
<protein>
    <submittedName>
        <fullName evidence="2">Possible ethyl tert-butyl ether degradation protein</fullName>
    </submittedName>
</protein>